<organism evidence="4 5">
    <name type="scientific">Sphingomonas arantia</name>
    <dbReference type="NCBI Taxonomy" id="1460676"/>
    <lineage>
        <taxon>Bacteria</taxon>
        <taxon>Pseudomonadati</taxon>
        <taxon>Pseudomonadota</taxon>
        <taxon>Alphaproteobacteria</taxon>
        <taxon>Sphingomonadales</taxon>
        <taxon>Sphingomonadaceae</taxon>
        <taxon>Sphingomonas</taxon>
    </lineage>
</organism>
<proteinExistence type="predicted"/>
<dbReference type="InterPro" id="IPR001789">
    <property type="entry name" value="Sig_transdc_resp-reg_receiver"/>
</dbReference>
<evidence type="ECO:0000256" key="2">
    <source>
        <dbReference type="PROSITE-ProRule" id="PRU00169"/>
    </source>
</evidence>
<reference evidence="5" key="1">
    <citation type="journal article" date="2019" name="Int. J. Syst. Evol. Microbiol.">
        <title>The Global Catalogue of Microorganisms (GCM) 10K type strain sequencing project: providing services to taxonomists for standard genome sequencing and annotation.</title>
        <authorList>
            <consortium name="The Broad Institute Genomics Platform"/>
            <consortium name="The Broad Institute Genome Sequencing Center for Infectious Disease"/>
            <person name="Wu L."/>
            <person name="Ma J."/>
        </authorList>
    </citation>
    <scope>NUCLEOTIDE SEQUENCE [LARGE SCALE GENOMIC DNA]</scope>
    <source>
        <strain evidence="5">CGMCC 1.12702</strain>
    </source>
</reference>
<protein>
    <submittedName>
        <fullName evidence="4">Response regulator</fullName>
    </submittedName>
</protein>
<dbReference type="PANTHER" id="PTHR44591">
    <property type="entry name" value="STRESS RESPONSE REGULATOR PROTEIN 1"/>
    <property type="match status" value="1"/>
</dbReference>
<dbReference type="PROSITE" id="PS50110">
    <property type="entry name" value="RESPONSE_REGULATORY"/>
    <property type="match status" value="1"/>
</dbReference>
<sequence length="130" mass="14119">MTPPALHVLHVEDDPDIRMIAGMALSLDPQIDVRSAESGFAALRLLRGGAWRPDLLLVDMMMPEMDGTGLVARVRQIDGLAKVPVVFMTARAQPDDVERYRCAGSLGLIVKPFDPLTLAAKLRGLLAPAY</sequence>
<evidence type="ECO:0000256" key="1">
    <source>
        <dbReference type="ARBA" id="ARBA00022553"/>
    </source>
</evidence>
<evidence type="ECO:0000259" key="3">
    <source>
        <dbReference type="PROSITE" id="PS50110"/>
    </source>
</evidence>
<evidence type="ECO:0000313" key="4">
    <source>
        <dbReference type="EMBL" id="MFD1950107.1"/>
    </source>
</evidence>
<comment type="caution">
    <text evidence="4">The sequence shown here is derived from an EMBL/GenBank/DDBJ whole genome shotgun (WGS) entry which is preliminary data.</text>
</comment>
<feature type="modified residue" description="4-aspartylphosphate" evidence="2">
    <location>
        <position position="59"/>
    </location>
</feature>
<dbReference type="EMBL" id="JBHUGS010000001">
    <property type="protein sequence ID" value="MFD1950107.1"/>
    <property type="molecule type" value="Genomic_DNA"/>
</dbReference>
<keyword evidence="5" id="KW-1185">Reference proteome</keyword>
<evidence type="ECO:0000313" key="5">
    <source>
        <dbReference type="Proteomes" id="UP001597400"/>
    </source>
</evidence>
<dbReference type="SMART" id="SM00448">
    <property type="entry name" value="REC"/>
    <property type="match status" value="1"/>
</dbReference>
<accession>A0ABW4TX43</accession>
<dbReference type="Proteomes" id="UP001597400">
    <property type="component" value="Unassembled WGS sequence"/>
</dbReference>
<name>A0ABW4TX43_9SPHN</name>
<keyword evidence="1 2" id="KW-0597">Phosphoprotein</keyword>
<dbReference type="Pfam" id="PF00072">
    <property type="entry name" value="Response_reg"/>
    <property type="match status" value="1"/>
</dbReference>
<dbReference type="InterPro" id="IPR050595">
    <property type="entry name" value="Bact_response_regulator"/>
</dbReference>
<dbReference type="PANTHER" id="PTHR44591:SF3">
    <property type="entry name" value="RESPONSE REGULATORY DOMAIN-CONTAINING PROTEIN"/>
    <property type="match status" value="1"/>
</dbReference>
<dbReference type="RefSeq" id="WP_380927898.1">
    <property type="nucleotide sequence ID" value="NZ_JBHUGS010000001.1"/>
</dbReference>
<dbReference type="SUPFAM" id="SSF52172">
    <property type="entry name" value="CheY-like"/>
    <property type="match status" value="1"/>
</dbReference>
<gene>
    <name evidence="4" type="ORF">ACFSGX_04905</name>
</gene>
<dbReference type="InterPro" id="IPR011006">
    <property type="entry name" value="CheY-like_superfamily"/>
</dbReference>
<feature type="domain" description="Response regulatory" evidence="3">
    <location>
        <begin position="7"/>
        <end position="126"/>
    </location>
</feature>
<dbReference type="Gene3D" id="3.40.50.2300">
    <property type="match status" value="1"/>
</dbReference>